<proteinExistence type="predicted"/>
<reference evidence="3 4" key="1">
    <citation type="submission" date="2019-03" db="EMBL/GenBank/DDBJ databases">
        <title>Genomic Encyclopedia of Type Strains, Phase IV (KMG-IV): sequencing the most valuable type-strain genomes for metagenomic binning, comparative biology and taxonomic classification.</title>
        <authorList>
            <person name="Goeker M."/>
        </authorList>
    </citation>
    <scope>NUCLEOTIDE SEQUENCE [LARGE SCALE GENOMIC DNA]</scope>
    <source>
        <strain evidence="3 4">DSM 10053</strain>
    </source>
</reference>
<dbReference type="Proteomes" id="UP000295496">
    <property type="component" value="Unassembled WGS sequence"/>
</dbReference>
<comment type="caution">
    <text evidence="3">The sequence shown here is derived from an EMBL/GenBank/DDBJ whole genome shotgun (WGS) entry which is preliminary data.</text>
</comment>
<dbReference type="EMBL" id="SMGJ01000006">
    <property type="protein sequence ID" value="TCK68212.1"/>
    <property type="molecule type" value="Genomic_DNA"/>
</dbReference>
<keyword evidence="3" id="KW-0223">Dioxygenase</keyword>
<evidence type="ECO:0000313" key="3">
    <source>
        <dbReference type="EMBL" id="TCK68212.1"/>
    </source>
</evidence>
<evidence type="ECO:0000256" key="1">
    <source>
        <dbReference type="SAM" id="SignalP"/>
    </source>
</evidence>
<evidence type="ECO:0000313" key="4">
    <source>
        <dbReference type="Proteomes" id="UP000295496"/>
    </source>
</evidence>
<organism evidence="3 4">
    <name type="scientific">Lonepinella koalarum</name>
    <dbReference type="NCBI Taxonomy" id="53417"/>
    <lineage>
        <taxon>Bacteria</taxon>
        <taxon>Pseudomonadati</taxon>
        <taxon>Pseudomonadota</taxon>
        <taxon>Gammaproteobacteria</taxon>
        <taxon>Pasteurellales</taxon>
        <taxon>Pasteurellaceae</taxon>
        <taxon>Lonepinella</taxon>
    </lineage>
</organism>
<dbReference type="AlphaFoldDB" id="A0A4R1KT15"/>
<dbReference type="InterPro" id="IPR011051">
    <property type="entry name" value="RmlC_Cupin_sf"/>
</dbReference>
<dbReference type="Pfam" id="PF07883">
    <property type="entry name" value="Cupin_2"/>
    <property type="match status" value="1"/>
</dbReference>
<dbReference type="InterPro" id="IPR013096">
    <property type="entry name" value="Cupin_2"/>
</dbReference>
<keyword evidence="1" id="KW-0732">Signal</keyword>
<keyword evidence="3" id="KW-0560">Oxidoreductase</keyword>
<feature type="domain" description="Cupin type-2" evidence="2">
    <location>
        <begin position="60"/>
        <end position="107"/>
    </location>
</feature>
<name>A0A4R1KT15_9PAST</name>
<dbReference type="RefSeq" id="WP_194965424.1">
    <property type="nucleotide sequence ID" value="NZ_JBPDVQ010000002.1"/>
</dbReference>
<feature type="signal peptide" evidence="1">
    <location>
        <begin position="1"/>
        <end position="21"/>
    </location>
</feature>
<dbReference type="SUPFAM" id="SSF51182">
    <property type="entry name" value="RmlC-like cupins"/>
    <property type="match status" value="1"/>
</dbReference>
<dbReference type="GO" id="GO:0051213">
    <property type="term" value="F:dioxygenase activity"/>
    <property type="evidence" value="ECO:0007669"/>
    <property type="project" value="UniProtKB-KW"/>
</dbReference>
<feature type="chain" id="PRO_5020711021" evidence="1">
    <location>
        <begin position="22"/>
        <end position="128"/>
    </location>
</feature>
<accession>A0A4R1KT15</accession>
<dbReference type="InterPro" id="IPR014710">
    <property type="entry name" value="RmlC-like_jellyroll"/>
</dbReference>
<dbReference type="Gene3D" id="2.60.120.10">
    <property type="entry name" value="Jelly Rolls"/>
    <property type="match status" value="1"/>
</dbReference>
<evidence type="ECO:0000259" key="2">
    <source>
        <dbReference type="Pfam" id="PF07883"/>
    </source>
</evidence>
<keyword evidence="4" id="KW-1185">Reference proteome</keyword>
<gene>
    <name evidence="3" type="ORF">EV692_1914</name>
</gene>
<sequence length="128" mass="14171">MKKVLSLLAITTFALAHQAIAQESSPTTVKIETGTQAGKVLTEKGRVFVNQSGTVVHGFFKAGDKMKRHNHDGYELFFTVLKGKANIVLDDKETHPINAGEILYFNGKHFINADFPEETEVLISLIKE</sequence>
<protein>
    <submittedName>
        <fullName evidence="3">Quercetin dioxygenase-like cupin family protein</fullName>
    </submittedName>
</protein>